<gene>
    <name evidence="4" type="ORF">B9G98_01001</name>
</gene>
<proteinExistence type="inferred from homology"/>
<protein>
    <submittedName>
        <fullName evidence="4">RNA polymerase II-associated protein 1</fullName>
    </submittedName>
</protein>
<accession>A0A2T0FEH2</accession>
<dbReference type="OrthoDB" id="10260285at2759"/>
<dbReference type="GO" id="GO:0006368">
    <property type="term" value="P:transcription elongation by RNA polymerase II"/>
    <property type="evidence" value="ECO:0007669"/>
    <property type="project" value="InterPro"/>
</dbReference>
<dbReference type="GO" id="GO:0016593">
    <property type="term" value="C:Cdc73/Paf1 complex"/>
    <property type="evidence" value="ECO:0007669"/>
    <property type="project" value="InterPro"/>
</dbReference>
<name>A0A2T0FEH2_9ASCO</name>
<reference evidence="4 5" key="1">
    <citation type="submission" date="2017-04" db="EMBL/GenBank/DDBJ databases">
        <title>Genome sequencing of [Candida] sorbophila.</title>
        <authorList>
            <person name="Ahn J.O."/>
        </authorList>
    </citation>
    <scope>NUCLEOTIDE SEQUENCE [LARGE SCALE GENOMIC DNA]</scope>
    <source>
        <strain evidence="4 5">DS02</strain>
    </source>
</reference>
<dbReference type="GeneID" id="36514750"/>
<evidence type="ECO:0000256" key="1">
    <source>
        <dbReference type="ARBA" id="ARBA00004123"/>
    </source>
</evidence>
<evidence type="ECO:0000313" key="5">
    <source>
        <dbReference type="Proteomes" id="UP000238350"/>
    </source>
</evidence>
<organism evidence="4 5">
    <name type="scientific">Wickerhamiella sorbophila</name>
    <dbReference type="NCBI Taxonomy" id="45607"/>
    <lineage>
        <taxon>Eukaryota</taxon>
        <taxon>Fungi</taxon>
        <taxon>Dikarya</taxon>
        <taxon>Ascomycota</taxon>
        <taxon>Saccharomycotina</taxon>
        <taxon>Dipodascomycetes</taxon>
        <taxon>Dipodascales</taxon>
        <taxon>Trichomonascaceae</taxon>
        <taxon>Wickerhamiella</taxon>
    </lineage>
</organism>
<evidence type="ECO:0000256" key="2">
    <source>
        <dbReference type="ARBA" id="ARBA00007560"/>
    </source>
</evidence>
<dbReference type="GO" id="GO:0003682">
    <property type="term" value="F:chromatin binding"/>
    <property type="evidence" value="ECO:0007669"/>
    <property type="project" value="TreeGrafter"/>
</dbReference>
<dbReference type="PANTHER" id="PTHR23188:SF12">
    <property type="entry name" value="RNA POLYMERASE II-ASSOCIATED FACTOR 1 HOMOLOG"/>
    <property type="match status" value="1"/>
</dbReference>
<dbReference type="AlphaFoldDB" id="A0A2T0FEH2"/>
<keyword evidence="3" id="KW-0539">Nucleus</keyword>
<dbReference type="RefSeq" id="XP_024663327.1">
    <property type="nucleotide sequence ID" value="XM_024807559.1"/>
</dbReference>
<keyword evidence="5" id="KW-1185">Reference proteome</keyword>
<comment type="subcellular location">
    <subcellularLocation>
        <location evidence="1">Nucleus</location>
    </subcellularLocation>
</comment>
<dbReference type="PANTHER" id="PTHR23188">
    <property type="entry name" value="RNA POLYMERASE II-ASSOCIATED FACTOR 1 HOMOLOG"/>
    <property type="match status" value="1"/>
</dbReference>
<dbReference type="STRING" id="45607.A0A2T0FEH2"/>
<dbReference type="EMBL" id="NDIQ01000001">
    <property type="protein sequence ID" value="PRT53381.1"/>
    <property type="molecule type" value="Genomic_DNA"/>
</dbReference>
<dbReference type="Pfam" id="PF03985">
    <property type="entry name" value="Paf1"/>
    <property type="match status" value="1"/>
</dbReference>
<sequence length="364" mass="40611">MSSRRQDYIARIRYQNELPPPPCGPKLLKSEIDLSGLLSSSSLSAAVLGRDLLVDVDMELGMPIDLVEIPHAFDPETSLEASEGVELEEADRDLLVEPSSKTSTSRPSSAGAGVSFLRRTEYISSDPMRIKRPTARESRKSTHNPEERVQRIESTFDHAQAPLDTLKHPKKRNVHAVKALPLLPDVKQLDLVYLAVNMTGSASLTKVKPPLSRLQLETAVFNNITVGPEDDSQEWMGLFMPEDDESAEKLLNRLKDTRDTLPASEPPLDPVVFKLVQENDIDFTANENDFDEIAISMGDDACYYVPVVGRTSLKRRRIAPLKQQLVKEETIDKLEVGLQEVTAEESIERDSIRSKYDPVTYSSA</sequence>
<evidence type="ECO:0000256" key="3">
    <source>
        <dbReference type="ARBA" id="ARBA00023242"/>
    </source>
</evidence>
<dbReference type="Proteomes" id="UP000238350">
    <property type="component" value="Unassembled WGS sequence"/>
</dbReference>
<dbReference type="GO" id="GO:0000993">
    <property type="term" value="F:RNA polymerase II complex binding"/>
    <property type="evidence" value="ECO:0007669"/>
    <property type="project" value="TreeGrafter"/>
</dbReference>
<evidence type="ECO:0000313" key="4">
    <source>
        <dbReference type="EMBL" id="PRT53381.1"/>
    </source>
</evidence>
<comment type="similarity">
    <text evidence="2">Belongs to the PAF1 family.</text>
</comment>
<dbReference type="InterPro" id="IPR007133">
    <property type="entry name" value="RNA_pol_II-assoc_Paf1"/>
</dbReference>
<comment type="caution">
    <text evidence="4">The sequence shown here is derived from an EMBL/GenBank/DDBJ whole genome shotgun (WGS) entry which is preliminary data.</text>
</comment>